<evidence type="ECO:0008006" key="4">
    <source>
        <dbReference type="Google" id="ProtNLM"/>
    </source>
</evidence>
<reference evidence="2 3" key="1">
    <citation type="submission" date="2020-08" db="EMBL/GenBank/DDBJ databases">
        <title>Cohnella phylogeny.</title>
        <authorList>
            <person name="Dunlap C."/>
        </authorList>
    </citation>
    <scope>NUCLEOTIDE SEQUENCE [LARGE SCALE GENOMIC DNA]</scope>
    <source>
        <strain evidence="2 3">DSM 103658</strain>
    </source>
</reference>
<feature type="region of interest" description="Disordered" evidence="1">
    <location>
        <begin position="1"/>
        <end position="21"/>
    </location>
</feature>
<organism evidence="2 3">
    <name type="scientific">Cohnella lubricantis</name>
    <dbReference type="NCBI Taxonomy" id="2163172"/>
    <lineage>
        <taxon>Bacteria</taxon>
        <taxon>Bacillati</taxon>
        <taxon>Bacillota</taxon>
        <taxon>Bacilli</taxon>
        <taxon>Bacillales</taxon>
        <taxon>Paenibacillaceae</taxon>
        <taxon>Cohnella</taxon>
    </lineage>
</organism>
<sequence>MEQVWERFREPTGTEPSGKTTILGESLCSADEMAAFAARRGQRVDADTAALYLRLGWRYGIRGDAAFCQALYETRSLAAGRVRPIGETRITDLWGLQGREGLFDEPFVEQQMQLLFGFAVAEPPLSNLDMSLWTPRLQMIRRKQWRGIAPHWEDLNGKWSVPGTNYGQDITAIWRNMVEWALVRRRRAARTNAADDASGPAAEAVSV</sequence>
<comment type="caution">
    <text evidence="2">The sequence shown here is derived from an EMBL/GenBank/DDBJ whole genome shotgun (WGS) entry which is preliminary data.</text>
</comment>
<dbReference type="AlphaFoldDB" id="A0A841T9V1"/>
<protein>
    <recommendedName>
        <fullName evidence="4">Mannosyl-glycoprotein endo-beta-N-acetylglucosamidase-like domain-containing protein</fullName>
    </recommendedName>
</protein>
<evidence type="ECO:0000313" key="3">
    <source>
        <dbReference type="Proteomes" id="UP000574133"/>
    </source>
</evidence>
<gene>
    <name evidence="2" type="ORF">H4Q31_05605</name>
</gene>
<evidence type="ECO:0000313" key="2">
    <source>
        <dbReference type="EMBL" id="MBB6676805.1"/>
    </source>
</evidence>
<dbReference type="Proteomes" id="UP000574133">
    <property type="component" value="Unassembled WGS sequence"/>
</dbReference>
<keyword evidence="3" id="KW-1185">Reference proteome</keyword>
<evidence type="ECO:0000256" key="1">
    <source>
        <dbReference type="SAM" id="MobiDB-lite"/>
    </source>
</evidence>
<feature type="compositionally biased region" description="Basic and acidic residues" evidence="1">
    <location>
        <begin position="1"/>
        <end position="12"/>
    </location>
</feature>
<name>A0A841T9V1_9BACL</name>
<accession>A0A841T9V1</accession>
<dbReference type="EMBL" id="JACJVN010000022">
    <property type="protein sequence ID" value="MBB6676805.1"/>
    <property type="molecule type" value="Genomic_DNA"/>
</dbReference>
<dbReference type="RefSeq" id="WP_185178092.1">
    <property type="nucleotide sequence ID" value="NZ_CBCSEP010000015.1"/>
</dbReference>
<proteinExistence type="predicted"/>